<dbReference type="CDD" id="cd17252">
    <property type="entry name" value="RMtype1_S_EcoKI-TRD1-CR1_like"/>
    <property type="match status" value="1"/>
</dbReference>
<keyword evidence="4" id="KW-0175">Coiled coil</keyword>
<feature type="domain" description="Type I restriction modification DNA specificity" evidence="5">
    <location>
        <begin position="219"/>
        <end position="398"/>
    </location>
</feature>
<evidence type="ECO:0000256" key="1">
    <source>
        <dbReference type="ARBA" id="ARBA00010923"/>
    </source>
</evidence>
<name>A0AAJ1N2Y7_PROST</name>
<evidence type="ECO:0000256" key="3">
    <source>
        <dbReference type="ARBA" id="ARBA00023125"/>
    </source>
</evidence>
<dbReference type="Proteomes" id="UP001163056">
    <property type="component" value="Unassembled WGS sequence"/>
</dbReference>
<protein>
    <submittedName>
        <fullName evidence="6">Restriction endonuclease subunit S</fullName>
        <ecNumber evidence="6">3.1.21.-</ecNumber>
    </submittedName>
</protein>
<dbReference type="Gene3D" id="1.10.287.1120">
    <property type="entry name" value="Bipartite methylase S protein"/>
    <property type="match status" value="1"/>
</dbReference>
<keyword evidence="6" id="KW-0540">Nuclease</keyword>
<proteinExistence type="inferred from homology"/>
<reference evidence="6 7" key="1">
    <citation type="submission" date="2023-03" db="EMBL/GenBank/DDBJ databases">
        <title>WGS of NDM-producing Providencia thailandensis from Ukrainian patients.</title>
        <authorList>
            <person name="Zabicka D."/>
            <person name="Izdebski R."/>
            <person name="Urbanowicz P."/>
            <person name="Biedrzycka M."/>
            <person name="Guzek A."/>
            <person name="Gniadkowski M."/>
        </authorList>
    </citation>
    <scope>NUCLEOTIDE SEQUENCE [LARGE SCALE GENOMIC DNA]</scope>
    <source>
        <strain evidence="6 7">8015-22</strain>
    </source>
</reference>
<dbReference type="Pfam" id="PF01420">
    <property type="entry name" value="Methylase_S"/>
    <property type="match status" value="2"/>
</dbReference>
<dbReference type="AlphaFoldDB" id="A0AAJ1N2Y7"/>
<evidence type="ECO:0000259" key="5">
    <source>
        <dbReference type="Pfam" id="PF01420"/>
    </source>
</evidence>
<dbReference type="KEGG" id="psx:DR96_669"/>
<evidence type="ECO:0000313" key="7">
    <source>
        <dbReference type="Proteomes" id="UP001163056"/>
    </source>
</evidence>
<keyword evidence="3" id="KW-0238">DNA-binding</keyword>
<dbReference type="CDD" id="cd17248">
    <property type="entry name" value="RMtype1_S_AmiI-TRD2-CR2_like"/>
    <property type="match status" value="1"/>
</dbReference>
<dbReference type="GO" id="GO:0003677">
    <property type="term" value="F:DNA binding"/>
    <property type="evidence" value="ECO:0007669"/>
    <property type="project" value="UniProtKB-KW"/>
</dbReference>
<dbReference type="GO" id="GO:0004519">
    <property type="term" value="F:endonuclease activity"/>
    <property type="evidence" value="ECO:0007669"/>
    <property type="project" value="UniProtKB-KW"/>
</dbReference>
<evidence type="ECO:0000256" key="4">
    <source>
        <dbReference type="SAM" id="Coils"/>
    </source>
</evidence>
<keyword evidence="2" id="KW-0680">Restriction system</keyword>
<dbReference type="PANTHER" id="PTHR30408:SF12">
    <property type="entry name" value="TYPE I RESTRICTION ENZYME MJAVIII SPECIFICITY SUBUNIT"/>
    <property type="match status" value="1"/>
</dbReference>
<dbReference type="RefSeq" id="WP_040132517.1">
    <property type="nucleotide sequence ID" value="NZ_CP008920.1"/>
</dbReference>
<comment type="similarity">
    <text evidence="1">Belongs to the type-I restriction system S methylase family.</text>
</comment>
<dbReference type="PANTHER" id="PTHR30408">
    <property type="entry name" value="TYPE-1 RESTRICTION ENZYME ECOKI SPECIFICITY PROTEIN"/>
    <property type="match status" value="1"/>
</dbReference>
<feature type="domain" description="Type I restriction modification DNA specificity" evidence="5">
    <location>
        <begin position="19"/>
        <end position="186"/>
    </location>
</feature>
<organism evidence="6 7">
    <name type="scientific">Providencia stuartii</name>
    <dbReference type="NCBI Taxonomy" id="588"/>
    <lineage>
        <taxon>Bacteria</taxon>
        <taxon>Pseudomonadati</taxon>
        <taxon>Pseudomonadota</taxon>
        <taxon>Gammaproteobacteria</taxon>
        <taxon>Enterobacterales</taxon>
        <taxon>Morganellaceae</taxon>
        <taxon>Providencia</taxon>
    </lineage>
</organism>
<dbReference type="SUPFAM" id="SSF116734">
    <property type="entry name" value="DNA methylase specificity domain"/>
    <property type="match status" value="2"/>
</dbReference>
<dbReference type="Gene3D" id="3.90.220.20">
    <property type="entry name" value="DNA methylase specificity domains"/>
    <property type="match status" value="2"/>
</dbReference>
<feature type="coiled-coil region" evidence="4">
    <location>
        <begin position="381"/>
        <end position="415"/>
    </location>
</feature>
<keyword evidence="6" id="KW-0255">Endonuclease</keyword>
<sequence>MARSLAKDSIPTGWKYDLLDKFATRCSGHTPSKSFPEYWDGGIKWISLADSSRLDKGYVFETDKEISEVGIANSSAELHPAETVVLSRDAGIGKSGVMAVPMAVSQHFIAWKCDNTEKLNSWFLYNWLQLNKAEFERQAVGSTIKTIGLPYFKKLKIAVPPYIEQKKIAQILSTWDKAITTNEQLLANSQQQKKAIMQQLLTGKRRLLDKNGVRFSGRWNFSLLSELGATYSGLTGKTKDDFGKGKPYIPYINIFRNSRIDLNALEKVDISSDEKQAQVRYGDVFFTTSSEVPEEVGMSSVLLEHTEELYLNSFCFGFRLSSFEVLQPEYARYLFRSEQVRRAISVMGQGATRYNLSKKQLMKLELNLPPIAEQQKIAAVLSVADQEIFALQQKLEALKQEKKALMQQLLTGKRRVKIDDKEFI</sequence>
<dbReference type="GO" id="GO:0009307">
    <property type="term" value="P:DNA restriction-modification system"/>
    <property type="evidence" value="ECO:0007669"/>
    <property type="project" value="UniProtKB-KW"/>
</dbReference>
<dbReference type="EC" id="3.1.21.-" evidence="6"/>
<comment type="caution">
    <text evidence="6">The sequence shown here is derived from an EMBL/GenBank/DDBJ whole genome shotgun (WGS) entry which is preliminary data.</text>
</comment>
<gene>
    <name evidence="6" type="ORF">PZS58_11855</name>
</gene>
<accession>A0AAJ1N2Y7</accession>
<dbReference type="InterPro" id="IPR044946">
    <property type="entry name" value="Restrct_endonuc_typeI_TRD_sf"/>
</dbReference>
<dbReference type="InterPro" id="IPR000055">
    <property type="entry name" value="Restrct_endonuc_typeI_TRD"/>
</dbReference>
<keyword evidence="6" id="KW-0378">Hydrolase</keyword>
<evidence type="ECO:0000313" key="6">
    <source>
        <dbReference type="EMBL" id="MDE8770201.1"/>
    </source>
</evidence>
<dbReference type="EMBL" id="JAREJI010000006">
    <property type="protein sequence ID" value="MDE8770201.1"/>
    <property type="molecule type" value="Genomic_DNA"/>
</dbReference>
<dbReference type="InterPro" id="IPR052021">
    <property type="entry name" value="Type-I_RS_S_subunit"/>
</dbReference>
<evidence type="ECO:0000256" key="2">
    <source>
        <dbReference type="ARBA" id="ARBA00022747"/>
    </source>
</evidence>
<dbReference type="GO" id="GO:0016787">
    <property type="term" value="F:hydrolase activity"/>
    <property type="evidence" value="ECO:0007669"/>
    <property type="project" value="UniProtKB-KW"/>
</dbReference>